<comment type="caution">
    <text evidence="5">The sequence shown here is derived from an EMBL/GenBank/DDBJ whole genome shotgun (WGS) entry which is preliminary data.</text>
</comment>
<comment type="similarity">
    <text evidence="1">Belongs to the universal stress protein A family.</text>
</comment>
<keyword evidence="3" id="KW-0067">ATP-binding</keyword>
<dbReference type="RefSeq" id="WP_119361382.1">
    <property type="nucleotide sequence ID" value="NZ_JBHSXZ010000016.1"/>
</dbReference>
<dbReference type="EMBL" id="QWKX01000001">
    <property type="protein sequence ID" value="RIH80058.1"/>
    <property type="molecule type" value="Genomic_DNA"/>
</dbReference>
<evidence type="ECO:0000256" key="3">
    <source>
        <dbReference type="ARBA" id="ARBA00022840"/>
    </source>
</evidence>
<dbReference type="AlphaFoldDB" id="A0A399E814"/>
<dbReference type="Proteomes" id="UP000266089">
    <property type="component" value="Unassembled WGS sequence"/>
</dbReference>
<accession>A0A399E814</accession>
<feature type="domain" description="UspA" evidence="4">
    <location>
        <begin position="153"/>
        <end position="306"/>
    </location>
</feature>
<dbReference type="GO" id="GO:0005524">
    <property type="term" value="F:ATP binding"/>
    <property type="evidence" value="ECO:0007669"/>
    <property type="project" value="UniProtKB-KW"/>
</dbReference>
<evidence type="ECO:0000256" key="1">
    <source>
        <dbReference type="ARBA" id="ARBA00008791"/>
    </source>
</evidence>
<dbReference type="InterPro" id="IPR006016">
    <property type="entry name" value="UspA"/>
</dbReference>
<dbReference type="CDD" id="cd00293">
    <property type="entry name" value="USP-like"/>
    <property type="match status" value="2"/>
</dbReference>
<organism evidence="5 6">
    <name type="scientific">Meiothermus taiwanensis</name>
    <dbReference type="NCBI Taxonomy" id="172827"/>
    <lineage>
        <taxon>Bacteria</taxon>
        <taxon>Thermotogati</taxon>
        <taxon>Deinococcota</taxon>
        <taxon>Deinococci</taxon>
        <taxon>Thermales</taxon>
        <taxon>Thermaceae</taxon>
        <taxon>Meiothermus</taxon>
    </lineage>
</organism>
<evidence type="ECO:0000259" key="4">
    <source>
        <dbReference type="Pfam" id="PF00582"/>
    </source>
</evidence>
<sequence>MYKCMLLPVDGSPPSERAAALGLALAKRLSATAVFVHVVEPHRYRGLHDDQEALERARTVGKALLEQWERKAGQAQVPCFTQLTSTQPESRPGVAEALVDAGVAHGCDLVVMGTHGRTGLPRVLLGSVAERMARLAPTPLLLVRGDGLEPTLFRHILVAFDGSAFSELALQHADALAGALEAGLSVVYVVPDLTQLYRSAGRAWMFADQAQLQAQLAQEQARLREQGERILREAARQCTHAPAVHTVLKEAGRSLIGERIREVAEEEQADLIVLGTHGHTGLRRLLLGSVAEDVAQQARQPILLVRNPAALTHPDESHLPPPGER</sequence>
<dbReference type="Pfam" id="PF00582">
    <property type="entry name" value="Usp"/>
    <property type="match status" value="2"/>
</dbReference>
<dbReference type="OrthoDB" id="9777884at2"/>
<dbReference type="PANTHER" id="PTHR46268">
    <property type="entry name" value="STRESS RESPONSE PROTEIN NHAX"/>
    <property type="match status" value="1"/>
</dbReference>
<name>A0A399E814_9DEIN</name>
<reference evidence="5 6" key="1">
    <citation type="submission" date="2018-08" db="EMBL/GenBank/DDBJ databases">
        <title>Meiothermus cateniformans JCM 15151 genome sequencing project.</title>
        <authorList>
            <person name="Da Costa M.S."/>
            <person name="Albuquerque L."/>
            <person name="Raposo P."/>
            <person name="Froufe H.J.C."/>
            <person name="Barroso C.S."/>
            <person name="Egas C."/>
        </authorList>
    </citation>
    <scope>NUCLEOTIDE SEQUENCE [LARGE SCALE GENOMIC DNA]</scope>
    <source>
        <strain evidence="5 6">JCM 15151</strain>
    </source>
</reference>
<protein>
    <submittedName>
        <fullName evidence="5">Universal stress protein</fullName>
    </submittedName>
</protein>
<gene>
    <name evidence="5" type="ORF">Mcate_00029</name>
</gene>
<keyword evidence="2" id="KW-0547">Nucleotide-binding</keyword>
<dbReference type="InterPro" id="IPR006015">
    <property type="entry name" value="Universal_stress_UspA"/>
</dbReference>
<dbReference type="PRINTS" id="PR01438">
    <property type="entry name" value="UNVRSLSTRESS"/>
</dbReference>
<dbReference type="PANTHER" id="PTHR46268:SF27">
    <property type="entry name" value="UNIVERSAL STRESS PROTEIN RV2623"/>
    <property type="match status" value="1"/>
</dbReference>
<evidence type="ECO:0000313" key="6">
    <source>
        <dbReference type="Proteomes" id="UP000266089"/>
    </source>
</evidence>
<dbReference type="InterPro" id="IPR014729">
    <property type="entry name" value="Rossmann-like_a/b/a_fold"/>
</dbReference>
<evidence type="ECO:0000256" key="2">
    <source>
        <dbReference type="ARBA" id="ARBA00022741"/>
    </source>
</evidence>
<dbReference type="SUPFAM" id="SSF52402">
    <property type="entry name" value="Adenine nucleotide alpha hydrolases-like"/>
    <property type="match status" value="2"/>
</dbReference>
<feature type="domain" description="UspA" evidence="4">
    <location>
        <begin position="1"/>
        <end position="144"/>
    </location>
</feature>
<proteinExistence type="inferred from homology"/>
<dbReference type="Gene3D" id="3.40.50.620">
    <property type="entry name" value="HUPs"/>
    <property type="match status" value="2"/>
</dbReference>
<evidence type="ECO:0000313" key="5">
    <source>
        <dbReference type="EMBL" id="RIH80058.1"/>
    </source>
</evidence>